<name>A0ABV6B7M1_9GAMM</name>
<evidence type="ECO:0008006" key="3">
    <source>
        <dbReference type="Google" id="ProtNLM"/>
    </source>
</evidence>
<protein>
    <recommendedName>
        <fullName evidence="3">Secreted protein</fullName>
    </recommendedName>
</protein>
<evidence type="ECO:0000313" key="2">
    <source>
        <dbReference type="Proteomes" id="UP001589813"/>
    </source>
</evidence>
<sequence>MTSTPPRQALLIRFLFLSIGGKIRLRFSATDGKKLTPSHNHCQTPYKKTAKKMQLRDSEQVNLAEHFHENCLFSYGYKSVT</sequence>
<organism evidence="1 2">
    <name type="scientific">Rheinheimera tilapiae</name>
    <dbReference type="NCBI Taxonomy" id="875043"/>
    <lineage>
        <taxon>Bacteria</taxon>
        <taxon>Pseudomonadati</taxon>
        <taxon>Pseudomonadota</taxon>
        <taxon>Gammaproteobacteria</taxon>
        <taxon>Chromatiales</taxon>
        <taxon>Chromatiaceae</taxon>
        <taxon>Rheinheimera</taxon>
    </lineage>
</organism>
<gene>
    <name evidence="1" type="ORF">ACFFJP_01005</name>
</gene>
<dbReference type="Proteomes" id="UP001589813">
    <property type="component" value="Unassembled WGS sequence"/>
</dbReference>
<evidence type="ECO:0000313" key="1">
    <source>
        <dbReference type="EMBL" id="MFC0046863.1"/>
    </source>
</evidence>
<dbReference type="EMBL" id="JBHLXP010000001">
    <property type="protein sequence ID" value="MFC0046863.1"/>
    <property type="molecule type" value="Genomic_DNA"/>
</dbReference>
<keyword evidence="2" id="KW-1185">Reference proteome</keyword>
<accession>A0ABV6B7M1</accession>
<proteinExistence type="predicted"/>
<comment type="caution">
    <text evidence="1">The sequence shown here is derived from an EMBL/GenBank/DDBJ whole genome shotgun (WGS) entry which is preliminary data.</text>
</comment>
<reference evidence="1 2" key="1">
    <citation type="submission" date="2024-09" db="EMBL/GenBank/DDBJ databases">
        <authorList>
            <person name="Sun Q."/>
            <person name="Mori K."/>
        </authorList>
    </citation>
    <scope>NUCLEOTIDE SEQUENCE [LARGE SCALE GENOMIC DNA]</scope>
    <source>
        <strain evidence="1 2">KCTC 23315</strain>
    </source>
</reference>